<keyword evidence="5 6" id="KW-0472">Membrane</keyword>
<accession>A0A137RKR6</accession>
<comment type="similarity">
    <text evidence="6">Belongs to the TVP38/TMEM64 family.</text>
</comment>
<dbReference type="PANTHER" id="PTHR12677:SF59">
    <property type="entry name" value="GOLGI APPARATUS MEMBRANE PROTEIN TVP38-RELATED"/>
    <property type="match status" value="1"/>
</dbReference>
<evidence type="ECO:0000256" key="1">
    <source>
        <dbReference type="ARBA" id="ARBA00004651"/>
    </source>
</evidence>
<keyword evidence="9" id="KW-1185">Reference proteome</keyword>
<dbReference type="PATRIC" id="fig|1548749.3.peg.1100"/>
<evidence type="ECO:0000256" key="3">
    <source>
        <dbReference type="ARBA" id="ARBA00022692"/>
    </source>
</evidence>
<dbReference type="OrthoDB" id="9812980at2"/>
<keyword evidence="2 6" id="KW-1003">Cell membrane</keyword>
<dbReference type="STRING" id="1548749.LS48_05225"/>
<reference evidence="9" key="1">
    <citation type="submission" date="2014-10" db="EMBL/GenBank/DDBJ databases">
        <title>Genome sequencing of Vitellibacter sp. D-24.</title>
        <authorList>
            <person name="Thevarajoo S."/>
            <person name="Selvaratnam C."/>
            <person name="Goh K.M."/>
            <person name="Chong C.S."/>
        </authorList>
    </citation>
    <scope>NUCLEOTIDE SEQUENCE [LARGE SCALE GENOMIC DNA]</scope>
    <source>
        <strain evidence="9">D-24</strain>
    </source>
</reference>
<dbReference type="PANTHER" id="PTHR12677">
    <property type="entry name" value="GOLGI APPARATUS MEMBRANE PROTEIN TVP38-RELATED"/>
    <property type="match status" value="1"/>
</dbReference>
<dbReference type="EMBL" id="JRWG01000002">
    <property type="protein sequence ID" value="KXO00778.1"/>
    <property type="molecule type" value="Genomic_DNA"/>
</dbReference>
<comment type="subcellular location">
    <subcellularLocation>
        <location evidence="1 6">Cell membrane</location>
        <topology evidence="1 6">Multi-pass membrane protein</topology>
    </subcellularLocation>
</comment>
<evidence type="ECO:0000256" key="6">
    <source>
        <dbReference type="RuleBase" id="RU366058"/>
    </source>
</evidence>
<feature type="domain" description="VTT" evidence="7">
    <location>
        <begin position="85"/>
        <end position="201"/>
    </location>
</feature>
<organism evidence="8 9">
    <name type="scientific">Aequorivita aquimaris</name>
    <dbReference type="NCBI Taxonomy" id="1548749"/>
    <lineage>
        <taxon>Bacteria</taxon>
        <taxon>Pseudomonadati</taxon>
        <taxon>Bacteroidota</taxon>
        <taxon>Flavobacteriia</taxon>
        <taxon>Flavobacteriales</taxon>
        <taxon>Flavobacteriaceae</taxon>
        <taxon>Aequorivita</taxon>
    </lineage>
</organism>
<keyword evidence="3 6" id="KW-0812">Transmembrane</keyword>
<comment type="caution">
    <text evidence="8">The sequence shown here is derived from an EMBL/GenBank/DDBJ whole genome shotgun (WGS) entry which is preliminary data.</text>
</comment>
<evidence type="ECO:0000256" key="2">
    <source>
        <dbReference type="ARBA" id="ARBA00022475"/>
    </source>
</evidence>
<dbReference type="GO" id="GO:0005886">
    <property type="term" value="C:plasma membrane"/>
    <property type="evidence" value="ECO:0007669"/>
    <property type="project" value="UniProtKB-SubCell"/>
</dbReference>
<evidence type="ECO:0000256" key="4">
    <source>
        <dbReference type="ARBA" id="ARBA00022989"/>
    </source>
</evidence>
<reference evidence="8 9" key="2">
    <citation type="journal article" date="2016" name="Int. J. Syst. Evol. Microbiol.">
        <title>Vitellibacter aquimaris sp. nov., a marine bacterium isolated from seawater.</title>
        <authorList>
            <person name="Thevarajoo S."/>
            <person name="Selvaratnam C."/>
            <person name="Goh K.M."/>
            <person name="Hong K.W."/>
            <person name="Chan X.Y."/>
            <person name="Chan K.G."/>
            <person name="Chong C.S."/>
        </authorList>
    </citation>
    <scope>NUCLEOTIDE SEQUENCE [LARGE SCALE GENOMIC DNA]</scope>
    <source>
        <strain evidence="8 9">D-24</strain>
    </source>
</reference>
<dbReference type="InterPro" id="IPR015414">
    <property type="entry name" value="TMEM64"/>
</dbReference>
<feature type="transmembrane region" description="Helical" evidence="6">
    <location>
        <begin position="105"/>
        <end position="125"/>
    </location>
</feature>
<feature type="transmembrane region" description="Helical" evidence="6">
    <location>
        <begin position="70"/>
        <end position="98"/>
    </location>
</feature>
<proteinExistence type="inferred from homology"/>
<dbReference type="AlphaFoldDB" id="A0A137RKR6"/>
<feature type="transmembrane region" description="Helical" evidence="6">
    <location>
        <begin position="149"/>
        <end position="172"/>
    </location>
</feature>
<name>A0A137RKR6_9FLAO</name>
<gene>
    <name evidence="8" type="ORF">LS48_05225</name>
</gene>
<feature type="transmembrane region" description="Helical" evidence="6">
    <location>
        <begin position="179"/>
        <end position="199"/>
    </location>
</feature>
<protein>
    <recommendedName>
        <fullName evidence="6">TVP38/TMEM64 family membrane protein</fullName>
    </recommendedName>
</protein>
<evidence type="ECO:0000313" key="9">
    <source>
        <dbReference type="Proteomes" id="UP000070138"/>
    </source>
</evidence>
<dbReference type="RefSeq" id="WP_062620631.1">
    <property type="nucleotide sequence ID" value="NZ_JRWG01000002.1"/>
</dbReference>
<dbReference type="InterPro" id="IPR032816">
    <property type="entry name" value="VTT_dom"/>
</dbReference>
<feature type="transmembrane region" description="Helical" evidence="6">
    <location>
        <begin position="211"/>
        <end position="228"/>
    </location>
</feature>
<keyword evidence="4 6" id="KW-1133">Transmembrane helix</keyword>
<dbReference type="Pfam" id="PF09335">
    <property type="entry name" value="VTT_dom"/>
    <property type="match status" value="1"/>
</dbReference>
<dbReference type="Proteomes" id="UP000070138">
    <property type="component" value="Unassembled WGS sequence"/>
</dbReference>
<evidence type="ECO:0000259" key="7">
    <source>
        <dbReference type="Pfam" id="PF09335"/>
    </source>
</evidence>
<feature type="transmembrane region" description="Helical" evidence="6">
    <location>
        <begin position="16"/>
        <end position="35"/>
    </location>
</feature>
<evidence type="ECO:0000256" key="5">
    <source>
        <dbReference type="ARBA" id="ARBA00023136"/>
    </source>
</evidence>
<sequence>MQKKDLGEISVRKSKAPLYSSITLITVLVICYFAIPQVNQFLNEAWDVLTSNDEARIKNWVSDFGWMGPVVIVLAMIVQMFLLVIPSVLLMIVAILAYGPIWGSVIILIAIFCASSIGYFIGKYLSIELTARLLGKKTTQKMTDFLNDYGFWAVMITRINPFLSNDAISFVAGLLRMNYFKFITATLIGITPLILLIAWTGRDIDSLKTSLLWGSLVSLALFGLYIWWDKKRKHKK</sequence>
<evidence type="ECO:0000313" key="8">
    <source>
        <dbReference type="EMBL" id="KXO00778.1"/>
    </source>
</evidence>